<dbReference type="AlphaFoldDB" id="A0A176W977"/>
<dbReference type="Proteomes" id="UP000077202">
    <property type="component" value="Unassembled WGS sequence"/>
</dbReference>
<proteinExistence type="predicted"/>
<accession>A0A176W977</accession>
<reference evidence="1" key="1">
    <citation type="submission" date="2016-03" db="EMBL/GenBank/DDBJ databases">
        <title>Mechanisms controlling the formation of the plant cell surface in tip-growing cells are functionally conserved among land plants.</title>
        <authorList>
            <person name="Honkanen S."/>
            <person name="Jones V.A."/>
            <person name="Morieri G."/>
            <person name="Champion C."/>
            <person name="Hetherington A.J."/>
            <person name="Kelly S."/>
            <person name="Saint-Marcoux D."/>
            <person name="Proust H."/>
            <person name="Prescott H."/>
            <person name="Dolan L."/>
        </authorList>
    </citation>
    <scope>NUCLEOTIDE SEQUENCE [LARGE SCALE GENOMIC DNA]</scope>
    <source>
        <tissue evidence="1">Whole gametophyte</tissue>
    </source>
</reference>
<gene>
    <name evidence="1" type="ORF">AXG93_2960s1440</name>
</gene>
<name>A0A176W977_MARPO</name>
<organism evidence="1 2">
    <name type="scientific">Marchantia polymorpha subsp. ruderalis</name>
    <dbReference type="NCBI Taxonomy" id="1480154"/>
    <lineage>
        <taxon>Eukaryota</taxon>
        <taxon>Viridiplantae</taxon>
        <taxon>Streptophyta</taxon>
        <taxon>Embryophyta</taxon>
        <taxon>Marchantiophyta</taxon>
        <taxon>Marchantiopsida</taxon>
        <taxon>Marchantiidae</taxon>
        <taxon>Marchantiales</taxon>
        <taxon>Marchantiaceae</taxon>
        <taxon>Marchantia</taxon>
    </lineage>
</organism>
<protein>
    <submittedName>
        <fullName evidence="1">Uncharacterized protein</fullName>
    </submittedName>
</protein>
<dbReference type="EMBL" id="LVLJ01001566">
    <property type="protein sequence ID" value="OAE28965.1"/>
    <property type="molecule type" value="Genomic_DNA"/>
</dbReference>
<sequence length="75" mass="8737">MEFGEPEKKNLKPVELNTKLPILMKVKMVCNSEHEGIQSVALSFKRKPNKLPMNWKWKQEISLHLKVGYKSGSRE</sequence>
<evidence type="ECO:0000313" key="1">
    <source>
        <dbReference type="EMBL" id="OAE28965.1"/>
    </source>
</evidence>
<evidence type="ECO:0000313" key="2">
    <source>
        <dbReference type="Proteomes" id="UP000077202"/>
    </source>
</evidence>
<comment type="caution">
    <text evidence="1">The sequence shown here is derived from an EMBL/GenBank/DDBJ whole genome shotgun (WGS) entry which is preliminary data.</text>
</comment>
<keyword evidence="2" id="KW-1185">Reference proteome</keyword>